<evidence type="ECO:0000313" key="8">
    <source>
        <dbReference type="EMBL" id="GGJ55147.1"/>
    </source>
</evidence>
<comment type="caution">
    <text evidence="8">The sequence shown here is derived from an EMBL/GenBank/DDBJ whole genome shotgun (WGS) entry which is preliminary data.</text>
</comment>
<dbReference type="GO" id="GO:0032259">
    <property type="term" value="P:methylation"/>
    <property type="evidence" value="ECO:0007669"/>
    <property type="project" value="UniProtKB-KW"/>
</dbReference>
<dbReference type="PROSITE" id="PS00092">
    <property type="entry name" value="N6_MTASE"/>
    <property type="match status" value="1"/>
</dbReference>
<gene>
    <name evidence="8" type="ORF">GCM10008938_46570</name>
</gene>
<dbReference type="NCBIfam" id="NF033452">
    <property type="entry name" value="BREX_1_MTaseX"/>
    <property type="match status" value="1"/>
</dbReference>
<keyword evidence="2 8" id="KW-0489">Methyltransferase</keyword>
<evidence type="ECO:0000256" key="3">
    <source>
        <dbReference type="ARBA" id="ARBA00022679"/>
    </source>
</evidence>
<keyword evidence="9" id="KW-1185">Reference proteome</keyword>
<dbReference type="SUPFAM" id="SSF53335">
    <property type="entry name" value="S-adenosyl-L-methionine-dependent methyltransferases"/>
    <property type="match status" value="1"/>
</dbReference>
<evidence type="ECO:0000259" key="7">
    <source>
        <dbReference type="Pfam" id="PF07669"/>
    </source>
</evidence>
<comment type="catalytic activity">
    <reaction evidence="5">
        <text>a 2'-deoxyadenosine in DNA + S-adenosyl-L-methionine = an N(6)-methyl-2'-deoxyadenosine in DNA + S-adenosyl-L-homocysteine + H(+)</text>
        <dbReference type="Rhea" id="RHEA:15197"/>
        <dbReference type="Rhea" id="RHEA-COMP:12418"/>
        <dbReference type="Rhea" id="RHEA-COMP:12419"/>
        <dbReference type="ChEBI" id="CHEBI:15378"/>
        <dbReference type="ChEBI" id="CHEBI:57856"/>
        <dbReference type="ChEBI" id="CHEBI:59789"/>
        <dbReference type="ChEBI" id="CHEBI:90615"/>
        <dbReference type="ChEBI" id="CHEBI:90616"/>
        <dbReference type="EC" id="2.1.1.72"/>
    </reaction>
</comment>
<dbReference type="InterPro" id="IPR029063">
    <property type="entry name" value="SAM-dependent_MTases_sf"/>
</dbReference>
<evidence type="ECO:0000256" key="5">
    <source>
        <dbReference type="ARBA" id="ARBA00047942"/>
    </source>
</evidence>
<dbReference type="InterPro" id="IPR050953">
    <property type="entry name" value="N4_N6_ade-DNA_methylase"/>
</dbReference>
<dbReference type="Proteomes" id="UP000632222">
    <property type="component" value="Unassembled WGS sequence"/>
</dbReference>
<dbReference type="Pfam" id="PF07669">
    <property type="entry name" value="Eco57I"/>
    <property type="match status" value="1"/>
</dbReference>
<dbReference type="InterPro" id="IPR002052">
    <property type="entry name" value="DNA_methylase_N6_adenine_CS"/>
</dbReference>
<name>A0ABQ2DEK5_9DEIO</name>
<dbReference type="InterPro" id="IPR011639">
    <property type="entry name" value="MethylTrfase_TaqI-like_dom"/>
</dbReference>
<evidence type="ECO:0000256" key="4">
    <source>
        <dbReference type="ARBA" id="ARBA00022691"/>
    </source>
</evidence>
<evidence type="ECO:0000256" key="1">
    <source>
        <dbReference type="ARBA" id="ARBA00011900"/>
    </source>
</evidence>
<keyword evidence="4" id="KW-0949">S-adenosyl-L-methionine</keyword>
<dbReference type="InterPro" id="IPR047939">
    <property type="entry name" value="BREX_1_PglX"/>
</dbReference>
<keyword evidence="3" id="KW-0808">Transferase</keyword>
<protein>
    <recommendedName>
        <fullName evidence="1">site-specific DNA-methyltransferase (adenine-specific)</fullName>
        <ecNumber evidence="1">2.1.1.72</ecNumber>
    </recommendedName>
</protein>
<feature type="domain" description="Type II methyltransferase M.TaqI-like" evidence="7">
    <location>
        <begin position="366"/>
        <end position="602"/>
    </location>
</feature>
<dbReference type="PANTHER" id="PTHR33841:SF1">
    <property type="entry name" value="DNA METHYLTRANSFERASE A"/>
    <property type="match status" value="1"/>
</dbReference>
<evidence type="ECO:0000256" key="2">
    <source>
        <dbReference type="ARBA" id="ARBA00022603"/>
    </source>
</evidence>
<dbReference type="GO" id="GO:0008168">
    <property type="term" value="F:methyltransferase activity"/>
    <property type="evidence" value="ECO:0007669"/>
    <property type="project" value="UniProtKB-KW"/>
</dbReference>
<evidence type="ECO:0000256" key="6">
    <source>
        <dbReference type="SAM" id="MobiDB-lite"/>
    </source>
</evidence>
<dbReference type="PANTHER" id="PTHR33841">
    <property type="entry name" value="DNA METHYLTRANSFERASE YEEA-RELATED"/>
    <property type="match status" value="1"/>
</dbReference>
<dbReference type="EC" id="2.1.1.72" evidence="1"/>
<dbReference type="EMBL" id="BMOD01000032">
    <property type="protein sequence ID" value="GGJ55147.1"/>
    <property type="molecule type" value="Genomic_DNA"/>
</dbReference>
<proteinExistence type="predicted"/>
<evidence type="ECO:0000313" key="9">
    <source>
        <dbReference type="Proteomes" id="UP000632222"/>
    </source>
</evidence>
<reference evidence="9" key="1">
    <citation type="journal article" date="2019" name="Int. J. Syst. Evol. Microbiol.">
        <title>The Global Catalogue of Microorganisms (GCM) 10K type strain sequencing project: providing services to taxonomists for standard genome sequencing and annotation.</title>
        <authorList>
            <consortium name="The Broad Institute Genomics Platform"/>
            <consortium name="The Broad Institute Genome Sequencing Center for Infectious Disease"/>
            <person name="Wu L."/>
            <person name="Ma J."/>
        </authorList>
    </citation>
    <scope>NUCLEOTIDE SEQUENCE [LARGE SCALE GENOMIC DNA]</scope>
    <source>
        <strain evidence="9">JCM 14370</strain>
    </source>
</reference>
<feature type="region of interest" description="Disordered" evidence="6">
    <location>
        <begin position="286"/>
        <end position="316"/>
    </location>
</feature>
<organism evidence="8 9">
    <name type="scientific">Deinococcus roseus</name>
    <dbReference type="NCBI Taxonomy" id="392414"/>
    <lineage>
        <taxon>Bacteria</taxon>
        <taxon>Thermotogati</taxon>
        <taxon>Deinococcota</taxon>
        <taxon>Deinococci</taxon>
        <taxon>Deinococcales</taxon>
        <taxon>Deinococcaceae</taxon>
        <taxon>Deinococcus</taxon>
    </lineage>
</organism>
<feature type="compositionally biased region" description="Polar residues" evidence="6">
    <location>
        <begin position="287"/>
        <end position="296"/>
    </location>
</feature>
<sequence>MNRTKIKNFATLARKELHEQTETRLAAFGITRKGIETAKDITGGLVMGGKTVNLSSQEKAQYQDLIRHVAQHGFEATVTEIAYTWFNRLSALRYMEVNGLMDHVLSSSTSGAYPDLLEHADTLIASGEFDGISVQDLEEWRGLNLPNTEEFIYRRLLGAKIRQLAKGLPSIFDSGEKPHLELFMPPNLLHTDSLLRKLVADIPEEDWRDIEVIGWLYQFYISDKKDQVIGAKSKVKAEDIPAATQLFTPHWIVRYMVENSLGRLWLEHHPDSQLRTVMPYFLENPEQDPTSLTLSSPERGGTTGSPLGGDSASGVGTGGLTPQELKVLDPACGSGHILVYAFDLLFEIYREQGYPERDIPKMILEHNLYGLDIDERAAQLASFALVMKAAQKNRRILRNPPEMNVLQVKPTRFSPLFGAQAPARPAVQGSLYGTPEKDSQSLFSGAINPKDWQGLLYAFKDADNLGSLITPPEDVNYTLLHEQVQRLEQEGGLGSEMLPELKHYLKQADILRSKYHAVVANPPYMGNGNFNMILKDYIDANFPSAKTDLYAPFIMKTINMLFHNGIGANINQQSWMFLSSFEELRNEILNTVHISSLVHLGYGAFAELNSKVMQAVAFTFRKKRQRAKGVFIKVNHYPNHRDKEAQFYILENRHYSDSDRFKEITGSPIAYWMSETVFQIYRDSKSLSSIALPRKGNTTTNNDRFLRYWYEPINTRIGGHGTTFYAQDKKWYFYNKGGGYRRWYGMVDFVCNWQSNGSEIKNIPHSVVANEQYFFKIGWTWSTVTSGSFGIRKFAEGFLFDNGGCCLFLPESISRLNIISSLMNSKVFQSIFEQLNPTLNFQSGEVAKFPILLSSIEKYVNTDSISLMINISKTDWDNFETSWDFQTHPLLRSSHPRIKDAFSEWEKLSSDAFYELKRLEEENNRYWIDAYGLQDELTPEVPEEQITIRKADLGRDVKSLLSYAVGCMMGRYSLDTPGLVHAGQPFDPGRHQKFPADADAILPVTTEAYFQDDLVTRFQEFLKVAYGPDHLSENLEFIADALGRKGNESALQTIRRYFVTEFASDHIQTYKKRPIYWLFTSGKRRAFNAFVYLHRYTPDTLARLRTDYVLELQTRLDAQLSLAEAEAASSSGAQKRNAETRIKNLKLDIEEVRAYQLKVQQLADQRIALDLDDGVAYNYTRFKGIVYEGNDLKMADLEKKAQWKLDLLKEQGLG</sequence>
<dbReference type="RefSeq" id="WP_189007836.1">
    <property type="nucleotide sequence ID" value="NZ_BMOD01000032.1"/>
</dbReference>
<dbReference type="Gene3D" id="3.40.50.150">
    <property type="entry name" value="Vaccinia Virus protein VP39"/>
    <property type="match status" value="1"/>
</dbReference>
<accession>A0ABQ2DEK5</accession>